<evidence type="ECO:0008006" key="7">
    <source>
        <dbReference type="Google" id="ProtNLM"/>
    </source>
</evidence>
<feature type="transmembrane region" description="Helical" evidence="2">
    <location>
        <begin position="6"/>
        <end position="26"/>
    </location>
</feature>
<protein>
    <recommendedName>
        <fullName evidence="7">Cytochrome oxidase</fullName>
    </recommendedName>
</protein>
<dbReference type="RefSeq" id="WP_046715444.1">
    <property type="nucleotide sequence ID" value="NZ_BJXR01000043.1"/>
</dbReference>
<dbReference type="OrthoDB" id="5524168at2"/>
<accession>A0A511TA81</accession>
<reference evidence="3 6" key="2">
    <citation type="submission" date="2019-07" db="EMBL/GenBank/DDBJ databases">
        <title>Whole genome shotgun sequence of Myxococcus fulvus NBRC 100333.</title>
        <authorList>
            <person name="Hosoyama A."/>
            <person name="Uohara A."/>
            <person name="Ohji S."/>
            <person name="Ichikawa N."/>
        </authorList>
    </citation>
    <scope>NUCLEOTIDE SEQUENCE [LARGE SCALE GENOMIC DNA]</scope>
    <source>
        <strain evidence="3 6">NBRC 100333</strain>
    </source>
</reference>
<dbReference type="Proteomes" id="UP000183760">
    <property type="component" value="Unassembled WGS sequence"/>
</dbReference>
<evidence type="ECO:0000256" key="2">
    <source>
        <dbReference type="SAM" id="Phobius"/>
    </source>
</evidence>
<keyword evidence="2" id="KW-0472">Membrane</keyword>
<organism evidence="3 6">
    <name type="scientific">Myxococcus fulvus</name>
    <dbReference type="NCBI Taxonomy" id="33"/>
    <lineage>
        <taxon>Bacteria</taxon>
        <taxon>Pseudomonadati</taxon>
        <taxon>Myxococcota</taxon>
        <taxon>Myxococcia</taxon>
        <taxon>Myxococcales</taxon>
        <taxon>Cystobacterineae</taxon>
        <taxon>Myxococcaceae</taxon>
        <taxon>Myxococcus</taxon>
    </lineage>
</organism>
<dbReference type="AlphaFoldDB" id="A0A511TA81"/>
<dbReference type="EMBL" id="FOIB01000002">
    <property type="protein sequence ID" value="SET41958.1"/>
    <property type="molecule type" value="Genomic_DNA"/>
</dbReference>
<comment type="caution">
    <text evidence="3">The sequence shown here is derived from an EMBL/GenBank/DDBJ whole genome shotgun (WGS) entry which is preliminary data.</text>
</comment>
<keyword evidence="2" id="KW-1133">Transmembrane helix</keyword>
<feature type="region of interest" description="Disordered" evidence="1">
    <location>
        <begin position="41"/>
        <end position="64"/>
    </location>
</feature>
<dbReference type="EMBL" id="BJXR01000043">
    <property type="protein sequence ID" value="GEN11094.1"/>
    <property type="molecule type" value="Genomic_DNA"/>
</dbReference>
<reference evidence="4 5" key="1">
    <citation type="submission" date="2016-10" db="EMBL/GenBank/DDBJ databases">
        <authorList>
            <person name="Varghese N."/>
            <person name="Submissions S."/>
        </authorList>
    </citation>
    <scope>NUCLEOTIDE SEQUENCE [LARGE SCALE GENOMIC DNA]</scope>
    <source>
        <strain evidence="4 5">DSM 16525</strain>
    </source>
</reference>
<evidence type="ECO:0000313" key="3">
    <source>
        <dbReference type="EMBL" id="GEN11094.1"/>
    </source>
</evidence>
<evidence type="ECO:0000313" key="6">
    <source>
        <dbReference type="Proteomes" id="UP000321514"/>
    </source>
</evidence>
<name>A0A511TA81_MYXFU</name>
<sequence length="64" mass="7244">MNVLVLQVFVSLMLVASSVLLFVYSMRHRDHEQADRLALFPLEEDSARPARPSDERTSPSASQE</sequence>
<evidence type="ECO:0000313" key="5">
    <source>
        <dbReference type="Proteomes" id="UP000183760"/>
    </source>
</evidence>
<keyword evidence="5" id="KW-1185">Reference proteome</keyword>
<dbReference type="Proteomes" id="UP000321514">
    <property type="component" value="Unassembled WGS sequence"/>
</dbReference>
<gene>
    <name evidence="3" type="ORF">MFU01_61310</name>
    <name evidence="4" type="ORF">SAMN05443572_102211</name>
</gene>
<proteinExistence type="predicted"/>
<evidence type="ECO:0000256" key="1">
    <source>
        <dbReference type="SAM" id="MobiDB-lite"/>
    </source>
</evidence>
<evidence type="ECO:0000313" key="4">
    <source>
        <dbReference type="EMBL" id="SET41958.1"/>
    </source>
</evidence>
<keyword evidence="2" id="KW-0812">Transmembrane</keyword>
<feature type="compositionally biased region" description="Basic and acidic residues" evidence="1">
    <location>
        <begin position="45"/>
        <end position="57"/>
    </location>
</feature>
<dbReference type="STRING" id="1334629.MFUL124B02_32345"/>